<dbReference type="InterPro" id="IPR029044">
    <property type="entry name" value="Nucleotide-diphossugar_trans"/>
</dbReference>
<dbReference type="Gene3D" id="3.90.1200.10">
    <property type="match status" value="1"/>
</dbReference>
<comment type="caution">
    <text evidence="4">The sequence shown here is derived from an EMBL/GenBank/DDBJ whole genome shotgun (WGS) entry which is preliminary data.</text>
</comment>
<dbReference type="Pfam" id="PF01636">
    <property type="entry name" value="APH"/>
    <property type="match status" value="1"/>
</dbReference>
<dbReference type="InterPro" id="IPR002575">
    <property type="entry name" value="Aminoglycoside_PTrfase"/>
</dbReference>
<dbReference type="InterPro" id="IPR011009">
    <property type="entry name" value="Kinase-like_dom_sf"/>
</dbReference>
<dbReference type="Proteomes" id="UP001499951">
    <property type="component" value="Unassembled WGS sequence"/>
</dbReference>
<evidence type="ECO:0000313" key="4">
    <source>
        <dbReference type="EMBL" id="GAA0582172.1"/>
    </source>
</evidence>
<keyword evidence="1" id="KW-0460">Magnesium</keyword>
<dbReference type="RefSeq" id="WP_166935253.1">
    <property type="nucleotide sequence ID" value="NZ_BAAADD010000009.1"/>
</dbReference>
<evidence type="ECO:0000259" key="3">
    <source>
        <dbReference type="Pfam" id="PF12804"/>
    </source>
</evidence>
<dbReference type="SUPFAM" id="SSF53448">
    <property type="entry name" value="Nucleotide-diphospho-sugar transferases"/>
    <property type="match status" value="1"/>
</dbReference>
<evidence type="ECO:0008006" key="6">
    <source>
        <dbReference type="Google" id="ProtNLM"/>
    </source>
</evidence>
<reference evidence="4 5" key="1">
    <citation type="journal article" date="2019" name="Int. J. Syst. Evol. Microbiol.">
        <title>The Global Catalogue of Microorganisms (GCM) 10K type strain sequencing project: providing services to taxonomists for standard genome sequencing and annotation.</title>
        <authorList>
            <consortium name="The Broad Institute Genomics Platform"/>
            <consortium name="The Broad Institute Genome Sequencing Center for Infectious Disease"/>
            <person name="Wu L."/>
            <person name="Ma J."/>
        </authorList>
    </citation>
    <scope>NUCLEOTIDE SEQUENCE [LARGE SCALE GENOMIC DNA]</scope>
    <source>
        <strain evidence="4 5">JCM 15089</strain>
    </source>
</reference>
<dbReference type="Pfam" id="PF12804">
    <property type="entry name" value="NTP_transf_3"/>
    <property type="match status" value="1"/>
</dbReference>
<keyword evidence="5" id="KW-1185">Reference proteome</keyword>
<evidence type="ECO:0000259" key="2">
    <source>
        <dbReference type="Pfam" id="PF01636"/>
    </source>
</evidence>
<dbReference type="InterPro" id="IPR025877">
    <property type="entry name" value="MobA-like_NTP_Trfase"/>
</dbReference>
<dbReference type="SUPFAM" id="SSF56112">
    <property type="entry name" value="Protein kinase-like (PK-like)"/>
    <property type="match status" value="1"/>
</dbReference>
<name>A0ABN1F4J1_9PROT</name>
<accession>A0ABN1F4J1</accession>
<protein>
    <recommendedName>
        <fullName evidence="6">MobA-like NTP transferase domain-containing protein</fullName>
    </recommendedName>
</protein>
<proteinExistence type="predicted"/>
<feature type="domain" description="Aminoglycoside phosphotransferase" evidence="2">
    <location>
        <begin position="238"/>
        <end position="433"/>
    </location>
</feature>
<dbReference type="EMBL" id="BAAADD010000009">
    <property type="protein sequence ID" value="GAA0582172.1"/>
    <property type="molecule type" value="Genomic_DNA"/>
</dbReference>
<evidence type="ECO:0000256" key="1">
    <source>
        <dbReference type="ARBA" id="ARBA00022842"/>
    </source>
</evidence>
<sequence>MNAVPHHAAKPLPAIPTYIVQAGGQGTRMEHYTWNKPKCLVPIDGKPLLYHLFSAAPDAHFIVIGDYLFDVLKAYIAAFPPEARVTLVKADGKGTCSGMAAAVKQIEYTQSPVGIIWSDLYFAHLPKFADYKKPVIGMSGTFPCRWSDDPVRGLVEEISFDRGVCGYFMFPNASFLNAVPHDGEFVKWLQGTLREYDTQVIETCKEIGNSAMALRQWEHRGYARFFNDVTILADRVEKRARVPALASRIEQEADWYEEVTKRGFKAVPKLLGRNPLTLERIHGKPPCEINLKPREKYALLERLFATMSDLHNLAVAPANAEDCKDIYLTKTVQRVAKMLSLVPNRESPFFTINGRRCRNPFADGDGLAEIVGEVPCDEFRIIHGDPHFSNMLVTPAGDPYLIDPRAMFGKTKCYGDADYDWAKLYYSAVGDFDAFNKRRFRLVVWDTTVSLDIDSAGFSFTKSMFQNFLGEPRFKKIELLHALIWMSFAGWVDDDVDSMIAAFFNGLYWLEEWAQ</sequence>
<feature type="domain" description="MobA-like NTP transferase" evidence="3">
    <location>
        <begin position="19"/>
        <end position="122"/>
    </location>
</feature>
<dbReference type="Gene3D" id="3.90.550.10">
    <property type="entry name" value="Spore Coat Polysaccharide Biosynthesis Protein SpsA, Chain A"/>
    <property type="match status" value="1"/>
</dbReference>
<evidence type="ECO:0000313" key="5">
    <source>
        <dbReference type="Proteomes" id="UP001499951"/>
    </source>
</evidence>
<gene>
    <name evidence="4" type="ORF">GCM10008942_33870</name>
</gene>
<organism evidence="4 5">
    <name type="scientific">Rhizomicrobium electricum</name>
    <dbReference type="NCBI Taxonomy" id="480070"/>
    <lineage>
        <taxon>Bacteria</taxon>
        <taxon>Pseudomonadati</taxon>
        <taxon>Pseudomonadota</taxon>
        <taxon>Alphaproteobacteria</taxon>
        <taxon>Micropepsales</taxon>
        <taxon>Micropepsaceae</taxon>
        <taxon>Rhizomicrobium</taxon>
    </lineage>
</organism>